<dbReference type="Proteomes" id="UP000184076">
    <property type="component" value="Unassembled WGS sequence"/>
</dbReference>
<evidence type="ECO:0000313" key="2">
    <source>
        <dbReference type="Proteomes" id="UP000184076"/>
    </source>
</evidence>
<organism evidence="1 2">
    <name type="scientific">Desulfacinum infernum DSM 9756</name>
    <dbReference type="NCBI Taxonomy" id="1121391"/>
    <lineage>
        <taxon>Bacteria</taxon>
        <taxon>Pseudomonadati</taxon>
        <taxon>Thermodesulfobacteriota</taxon>
        <taxon>Syntrophobacteria</taxon>
        <taxon>Syntrophobacterales</taxon>
        <taxon>Syntrophobacteraceae</taxon>
        <taxon>Desulfacinum</taxon>
    </lineage>
</organism>
<proteinExistence type="predicted"/>
<gene>
    <name evidence="1" type="ORF">SAMN02745206_00790</name>
</gene>
<accession>A0A1M4W6W4</accession>
<name>A0A1M4W6W4_9BACT</name>
<dbReference type="EMBL" id="FQVB01000007">
    <property type="protein sequence ID" value="SHE76890.1"/>
    <property type="molecule type" value="Genomic_DNA"/>
</dbReference>
<protein>
    <recommendedName>
        <fullName evidence="3">RsbT co-antagonist protein rsbRD N-terminal domain-containing protein</fullName>
    </recommendedName>
</protein>
<keyword evidence="2" id="KW-1185">Reference proteome</keyword>
<evidence type="ECO:0000313" key="1">
    <source>
        <dbReference type="EMBL" id="SHE76890.1"/>
    </source>
</evidence>
<dbReference type="AlphaFoldDB" id="A0A1M4W6W4"/>
<reference evidence="2" key="1">
    <citation type="submission" date="2016-11" db="EMBL/GenBank/DDBJ databases">
        <authorList>
            <person name="Varghese N."/>
            <person name="Submissions S."/>
        </authorList>
    </citation>
    <scope>NUCLEOTIDE SEQUENCE [LARGE SCALE GENOMIC DNA]</scope>
    <source>
        <strain evidence="2">DSM 9756</strain>
    </source>
</reference>
<dbReference type="RefSeq" id="WP_073037173.1">
    <property type="nucleotide sequence ID" value="NZ_FQVB01000007.1"/>
</dbReference>
<dbReference type="STRING" id="1121391.SAMN02745206_00790"/>
<sequence length="108" mass="12611">MSDFDRYLETLKDELTRMVREHWADWGEEALKSGDRFLRDVEGDLRRWTALLVERRLTEEEFRFLVESKKDLLELAALKEAGLSAIRLEQFRNGVVNLAVSTAVDVLL</sequence>
<evidence type="ECO:0008006" key="3">
    <source>
        <dbReference type="Google" id="ProtNLM"/>
    </source>
</evidence>